<dbReference type="EMBL" id="HE573024">
    <property type="protein sequence ID" value="CCC49764.1"/>
    <property type="molecule type" value="Genomic_DNA"/>
</dbReference>
<proteinExistence type="predicted"/>
<dbReference type="AlphaFoldDB" id="G0U109"/>
<accession>G0U109</accession>
<gene>
    <name evidence="1" type="ORF">TVY486_0803720</name>
</gene>
<organism evidence="1">
    <name type="scientific">Trypanosoma vivax (strain Y486)</name>
    <dbReference type="NCBI Taxonomy" id="1055687"/>
    <lineage>
        <taxon>Eukaryota</taxon>
        <taxon>Discoba</taxon>
        <taxon>Euglenozoa</taxon>
        <taxon>Kinetoplastea</taxon>
        <taxon>Metakinetoplastina</taxon>
        <taxon>Trypanosomatida</taxon>
        <taxon>Trypanosomatidae</taxon>
        <taxon>Trypanosoma</taxon>
        <taxon>Duttonella</taxon>
    </lineage>
</organism>
<name>G0U109_TRYVY</name>
<reference evidence="1" key="1">
    <citation type="journal article" date="2012" name="Proc. Natl. Acad. Sci. U.S.A.">
        <title>Antigenic diversity is generated by distinct evolutionary mechanisms in African trypanosome species.</title>
        <authorList>
            <person name="Jackson A.P."/>
            <person name="Berry A."/>
            <person name="Aslett M."/>
            <person name="Allison H.C."/>
            <person name="Burton P."/>
            <person name="Vavrova-Anderson J."/>
            <person name="Brown R."/>
            <person name="Browne H."/>
            <person name="Corton N."/>
            <person name="Hauser H."/>
            <person name="Gamble J."/>
            <person name="Gilderthorp R."/>
            <person name="Marcello L."/>
            <person name="McQuillan J."/>
            <person name="Otto T.D."/>
            <person name="Quail M.A."/>
            <person name="Sanders M.J."/>
            <person name="van Tonder A."/>
            <person name="Ginger M.L."/>
            <person name="Field M.C."/>
            <person name="Barry J.D."/>
            <person name="Hertz-Fowler C."/>
            <person name="Berriman M."/>
        </authorList>
    </citation>
    <scope>NUCLEOTIDE SEQUENCE</scope>
    <source>
        <strain evidence="1">Y486</strain>
    </source>
</reference>
<protein>
    <submittedName>
        <fullName evidence="1">Uncharacterized protein</fullName>
    </submittedName>
</protein>
<evidence type="ECO:0000313" key="1">
    <source>
        <dbReference type="EMBL" id="CCC49764.1"/>
    </source>
</evidence>
<sequence>MRNVENEGSETKKNRTGTLLLRPLIRIGQSMKQPTNLTLQVDRTPPAYAQTAVIFMYEYVHAPCREPQRLFYRLSNPFPFSLSQIRCRISHSSPAHSNHSTWRDEHARAHTKSPVCTPGRQPIHTSAQFHSLSAPLHHFSYTSFFTI</sequence>